<sequence length="210" mass="22549">MSSLLKCVGAISSPIALVPHRLVAITTPRASAFRANLIPRGNRSLHASPARESTINLAKAIPIFAAGRHAAIGRNLQEQLLPDYDVIHLSLSVEEVKRDLPRILRGDAVAPPSGIGSNKDRSADTQRLPKFLVVGGGFSPEEFEHMQLSIDLTGGGRLSGGDIPVWLKRNPRARTALELPGGEITPEVTKFMASTLKARLDEAAKEMGLK</sequence>
<name>W7HNP6_9PEZI</name>
<dbReference type="OrthoDB" id="3649348at2759"/>
<accession>W7HNP6</accession>
<protein>
    <submittedName>
        <fullName evidence="1">Uncharacterized protein</fullName>
    </submittedName>
</protein>
<dbReference type="EMBL" id="KI966425">
    <property type="protein sequence ID" value="EWC45696.1"/>
    <property type="molecule type" value="Genomic_DNA"/>
</dbReference>
<dbReference type="Proteomes" id="UP000024837">
    <property type="component" value="Unassembled WGS sequence"/>
</dbReference>
<dbReference type="HOGENOM" id="CLU_113794_0_0_1"/>
<keyword evidence="2" id="KW-1185">Reference proteome</keyword>
<proteinExistence type="predicted"/>
<gene>
    <name evidence="1" type="ORF">DRE_05257</name>
</gene>
<evidence type="ECO:0000313" key="2">
    <source>
        <dbReference type="Proteomes" id="UP000024837"/>
    </source>
</evidence>
<evidence type="ECO:0000313" key="1">
    <source>
        <dbReference type="EMBL" id="EWC45696.1"/>
    </source>
</evidence>
<reference evidence="1 2" key="1">
    <citation type="submission" date="2013-05" db="EMBL/GenBank/DDBJ databases">
        <title>Drechslerella stenobrocha genome reveals carnivorous origination and mechanical trapping mechanism of predatory fungi.</title>
        <authorList>
            <person name="Liu X."/>
            <person name="Zhang W."/>
            <person name="Liu K."/>
        </authorList>
    </citation>
    <scope>NUCLEOTIDE SEQUENCE [LARGE SCALE GENOMIC DNA]</scope>
    <source>
        <strain evidence="1 2">248</strain>
    </source>
</reference>
<organism evidence="1 2">
    <name type="scientific">Drechslerella stenobrocha 248</name>
    <dbReference type="NCBI Taxonomy" id="1043628"/>
    <lineage>
        <taxon>Eukaryota</taxon>
        <taxon>Fungi</taxon>
        <taxon>Dikarya</taxon>
        <taxon>Ascomycota</taxon>
        <taxon>Pezizomycotina</taxon>
        <taxon>Orbiliomycetes</taxon>
        <taxon>Orbiliales</taxon>
        <taxon>Orbiliaceae</taxon>
        <taxon>Drechslerella</taxon>
    </lineage>
</organism>
<dbReference type="AlphaFoldDB" id="W7HNP6"/>